<dbReference type="PROSITE" id="PS50042">
    <property type="entry name" value="CNMP_BINDING_3"/>
    <property type="match status" value="1"/>
</dbReference>
<dbReference type="InterPro" id="IPR014710">
    <property type="entry name" value="RmlC-like_jellyroll"/>
</dbReference>
<organism evidence="4">
    <name type="scientific">Bodo saltans</name>
    <name type="common">Flagellated protozoan</name>
    <dbReference type="NCBI Taxonomy" id="75058"/>
    <lineage>
        <taxon>Eukaryota</taxon>
        <taxon>Discoba</taxon>
        <taxon>Euglenozoa</taxon>
        <taxon>Kinetoplastea</taxon>
        <taxon>Metakinetoplastina</taxon>
        <taxon>Eubodonida</taxon>
        <taxon>Bodonidae</taxon>
        <taxon>Bodo</taxon>
    </lineage>
</organism>
<dbReference type="InterPro" id="IPR018490">
    <property type="entry name" value="cNMP-bd_dom_sf"/>
</dbReference>
<feature type="region of interest" description="Disordered" evidence="1">
    <location>
        <begin position="147"/>
        <end position="166"/>
    </location>
</feature>
<dbReference type="InterPro" id="IPR000595">
    <property type="entry name" value="cNMP-bd_dom"/>
</dbReference>
<dbReference type="CDD" id="cd00038">
    <property type="entry name" value="CAP_ED"/>
    <property type="match status" value="1"/>
</dbReference>
<evidence type="ECO:0000259" key="3">
    <source>
        <dbReference type="PROSITE" id="PS50042"/>
    </source>
</evidence>
<proteinExistence type="predicted"/>
<dbReference type="Pfam" id="PF00027">
    <property type="entry name" value="cNMP_binding"/>
    <property type="match status" value="1"/>
</dbReference>
<dbReference type="Pfam" id="PF21850">
    <property type="entry name" value="DUF6909"/>
    <property type="match status" value="1"/>
</dbReference>
<feature type="domain" description="Cyclic nucleotide-binding" evidence="3">
    <location>
        <begin position="181"/>
        <end position="286"/>
    </location>
</feature>
<dbReference type="EMBL" id="FJ168557">
    <property type="protein sequence ID" value="ACI16060.1"/>
    <property type="molecule type" value="Genomic_DNA"/>
</dbReference>
<name>B6DTM1_BODSA</name>
<keyword evidence="2" id="KW-1133">Transmembrane helix</keyword>
<feature type="transmembrane region" description="Helical" evidence="2">
    <location>
        <begin position="12"/>
        <end position="33"/>
    </location>
</feature>
<evidence type="ECO:0000313" key="4">
    <source>
        <dbReference type="EMBL" id="ACI16060.1"/>
    </source>
</evidence>
<reference evidence="4" key="1">
    <citation type="submission" date="2008-08" db="EMBL/GenBank/DDBJ databases">
        <title>Insights into the genome sequence of a free-living kinetoplastid: Bodo saltans (Kinetoplastida: Euglenozoa).</title>
        <authorList>
            <person name="Jackson A.P."/>
            <person name="Quail M.A."/>
            <person name="Berriman M."/>
        </authorList>
    </citation>
    <scope>NUCLEOTIDE SEQUENCE</scope>
    <source>
        <strain evidence="4">Lake Konstanz</strain>
    </source>
</reference>
<evidence type="ECO:0000256" key="2">
    <source>
        <dbReference type="SAM" id="Phobius"/>
    </source>
</evidence>
<evidence type="ECO:0000256" key="1">
    <source>
        <dbReference type="SAM" id="MobiDB-lite"/>
    </source>
</evidence>
<dbReference type="AlphaFoldDB" id="B6DTM1"/>
<protein>
    <recommendedName>
        <fullName evidence="3">Cyclic nucleotide-binding domain-containing protein</fullName>
    </recommendedName>
</protein>
<keyword evidence="2" id="KW-0812">Transmembrane</keyword>
<accession>B6DTM1</accession>
<dbReference type="InterPro" id="IPR054204">
    <property type="entry name" value="DUF6909"/>
</dbReference>
<sequence>MRSASQEVQIHGAAIVVLHTILLTAMVAFSGLGSVRKKSGVCRCVPLSSCVRSILIFIHSSRRARRVNSCEVSTYSIFLFFSKESKFNIHQQRYSLSRVVPPSSMQSTQQYRLTRNTSMILRDVSVKDFIDEQLTHNAFEPAGYLGAEPLDTNAPDTDDGSRVEPPTTEESMVTFLRNTPHLYSVPASELRYMASETLRREYGYLDTILDFNNEIDHVFVVLFGSVEVFAEQANGSCERVGSVATGDLFGYDAIIFEESSEFRYVAAGSRKTCIGMIPKRLFLDLLERHVIVAQSVGRKLAEHMDTFLCFKEFCRHVFSHEAAKNEYLPLWTIVDSYTRLNNVIHSKMKSSELDTGAWGYASKRLPENLTTTFCFDLVRGLPPFVASRMRTMSRNVDKNNKENVRSFGDLKYVATKERRRCSWQLGMEGKTLVLLRDGFTDILDFITCLCIHIIESNKLRARLQGMVHPPAIDVLDEILHPSDDASPLTGDSRTARTKEILASMPLTQNEQAGLLRLWPNDCLQRIYEILMHREEFMLRVDASISRSFQTDPFHEWALNLRAEVMKKCGLPSTSPLPSDLVIDIISSNTHCTKNLLGPFARKYRVDILALAEEKKFSRAGWVNEEDFVYFASVTFLAAHPELQQEYTDMLKMANITVMEDTAMTGLQVDIIPLSKLDPSMIDPILAESLQDGSHCFGQRHFILNMDFAFGAQAEGIIKTLIATFATAIRSINVMGKAGGLTGSRGDIQIASNVLLSKSSLTTEDFQDELRSCGNEDITVKRLRELIGPHVGIHHGTVLTIPGTMLQNVKLLRFYKRIWKCVGVEMEGSYFARMIHEMRKADIVSPNLKTRFLYYTSDLPLASASDTNLATPMRPNEGVPPLYAVARAILEQILNSDSCGPRW</sequence>
<dbReference type="Gene3D" id="2.60.120.10">
    <property type="entry name" value="Jelly Rolls"/>
    <property type="match status" value="1"/>
</dbReference>
<dbReference type="SUPFAM" id="SSF51206">
    <property type="entry name" value="cAMP-binding domain-like"/>
    <property type="match status" value="1"/>
</dbReference>
<dbReference type="VEuPathDB" id="TriTrypDB:BSAL_28125"/>
<keyword evidence="2" id="KW-0472">Membrane</keyword>